<proteinExistence type="predicted"/>
<sequence>MAHPTLTKAEHEAIAAAVIAAEATTNGEIVTIVARRSDAYHDVALHFALAAVLAVTAAGAIRPDWLTPFDNGWEHEAGVAATLFTLLIAQTIAFLAVRLLLAWRPLRLALTPAATKARRVRRRALDAFRVGTERRTAGHEGVLLYLSLDERRAEIVADAAVHAQVAPERWGATMATLVAAIRANRIADGLVGAVAAIGAILAQVLPKTADNRNELPDRVIEL</sequence>
<dbReference type="PANTHER" id="PTHR30373">
    <property type="entry name" value="UPF0603 PROTEIN YGCG"/>
    <property type="match status" value="1"/>
</dbReference>
<evidence type="ECO:0000256" key="1">
    <source>
        <dbReference type="SAM" id="Phobius"/>
    </source>
</evidence>
<keyword evidence="1" id="KW-0472">Membrane</keyword>
<dbReference type="Proteomes" id="UP000621447">
    <property type="component" value="Unassembled WGS sequence"/>
</dbReference>
<keyword evidence="1" id="KW-1133">Transmembrane helix</keyword>
<accession>A0ABX2JF57</accession>
<feature type="transmembrane region" description="Helical" evidence="1">
    <location>
        <begin position="43"/>
        <end position="61"/>
    </location>
</feature>
<dbReference type="EMBL" id="JABULH010000002">
    <property type="protein sequence ID" value="NTS64763.1"/>
    <property type="molecule type" value="Genomic_DNA"/>
</dbReference>
<evidence type="ECO:0000313" key="4">
    <source>
        <dbReference type="Proteomes" id="UP000621447"/>
    </source>
</evidence>
<keyword evidence="1" id="KW-0812">Transmembrane</keyword>
<dbReference type="Pfam" id="PF04536">
    <property type="entry name" value="TPM_phosphatase"/>
    <property type="match status" value="1"/>
</dbReference>
<dbReference type="PANTHER" id="PTHR30373:SF8">
    <property type="entry name" value="BLL7265 PROTEIN"/>
    <property type="match status" value="1"/>
</dbReference>
<keyword evidence="4" id="KW-1185">Reference proteome</keyword>
<evidence type="ECO:0000313" key="3">
    <source>
        <dbReference type="EMBL" id="NTS64763.1"/>
    </source>
</evidence>
<dbReference type="Gene3D" id="3.10.310.50">
    <property type="match status" value="1"/>
</dbReference>
<feature type="transmembrane region" description="Helical" evidence="1">
    <location>
        <begin position="81"/>
        <end position="101"/>
    </location>
</feature>
<feature type="domain" description="TPM" evidence="2">
    <location>
        <begin position="136"/>
        <end position="199"/>
    </location>
</feature>
<name>A0ABX2JF57_9SPHN</name>
<protein>
    <recommendedName>
        <fullName evidence="2">TPM domain-containing protein</fullName>
    </recommendedName>
</protein>
<organism evidence="3 4">
    <name type="scientific">Sphingomonas hominis</name>
    <dbReference type="NCBI Taxonomy" id="2741495"/>
    <lineage>
        <taxon>Bacteria</taxon>
        <taxon>Pseudomonadati</taxon>
        <taxon>Pseudomonadota</taxon>
        <taxon>Alphaproteobacteria</taxon>
        <taxon>Sphingomonadales</taxon>
        <taxon>Sphingomonadaceae</taxon>
        <taxon>Sphingomonas</taxon>
    </lineage>
</organism>
<comment type="caution">
    <text evidence="3">The sequence shown here is derived from an EMBL/GenBank/DDBJ whole genome shotgun (WGS) entry which is preliminary data.</text>
</comment>
<dbReference type="RefSeq" id="WP_174193105.1">
    <property type="nucleotide sequence ID" value="NZ_JABULH010000002.1"/>
</dbReference>
<evidence type="ECO:0000259" key="2">
    <source>
        <dbReference type="Pfam" id="PF04536"/>
    </source>
</evidence>
<dbReference type="InterPro" id="IPR007621">
    <property type="entry name" value="TPM_dom"/>
</dbReference>
<reference evidence="3 4" key="1">
    <citation type="submission" date="2020-06" db="EMBL/GenBank/DDBJ databases">
        <title>Sphingomonas hominis sp. nov., a member of the Sphingomonas, isolated from the hair of a 22-year-old girl.</title>
        <authorList>
            <person name="Zhang D.-F."/>
            <person name="Cui X.-W."/>
        </authorList>
    </citation>
    <scope>NUCLEOTIDE SEQUENCE [LARGE SCALE GENOMIC DNA]</scope>
    <source>
        <strain evidence="3 4">HHU CXW</strain>
    </source>
</reference>
<gene>
    <name evidence="3" type="ORF">HRV97_06285</name>
</gene>